<gene>
    <name evidence="1" type="ORF">OG579_01370</name>
</gene>
<accession>A0AAU4K884</accession>
<dbReference type="Gene3D" id="3.20.170.20">
    <property type="entry name" value="Protein of unknown function DUF952"/>
    <property type="match status" value="1"/>
</dbReference>
<dbReference type="AlphaFoldDB" id="A0AAU4K884"/>
<dbReference type="Proteomes" id="UP001432128">
    <property type="component" value="Chromosome"/>
</dbReference>
<keyword evidence="2" id="KW-1185">Reference proteome</keyword>
<evidence type="ECO:0000313" key="1">
    <source>
        <dbReference type="EMBL" id="WUM22202.1"/>
    </source>
</evidence>
<name>A0AAU4K884_9NOCA</name>
<dbReference type="KEGG" id="whr:OG579_01370"/>
<reference evidence="1 2" key="1">
    <citation type="submission" date="2022-10" db="EMBL/GenBank/DDBJ databases">
        <title>The complete genomes of actinobacterial strains from the NBC collection.</title>
        <authorList>
            <person name="Joergensen T.S."/>
            <person name="Alvarez Arevalo M."/>
            <person name="Sterndorff E.B."/>
            <person name="Faurdal D."/>
            <person name="Vuksanovic O."/>
            <person name="Mourched A.-S."/>
            <person name="Charusanti P."/>
            <person name="Shaw S."/>
            <person name="Blin K."/>
            <person name="Weber T."/>
        </authorList>
    </citation>
    <scope>NUCLEOTIDE SEQUENCE [LARGE SCALE GENOMIC DNA]</scope>
    <source>
        <strain evidence="1 2">NBC_00319</strain>
    </source>
</reference>
<dbReference type="PANTHER" id="PTHR34129:SF1">
    <property type="entry name" value="DUF952 DOMAIN-CONTAINING PROTEIN"/>
    <property type="match status" value="1"/>
</dbReference>
<dbReference type="Pfam" id="PF06108">
    <property type="entry name" value="DUF952"/>
    <property type="match status" value="1"/>
</dbReference>
<dbReference type="EMBL" id="CP108021">
    <property type="protein sequence ID" value="WUM22202.1"/>
    <property type="molecule type" value="Genomic_DNA"/>
</dbReference>
<sequence length="127" mass="13708">MTSPSADDPGPVVHLCPKPDWVHASSHGRLEPESLSTVGFIHLSDLRHVHIPANAVFAGRTDLVLLEIDPQRVPADIVWEDGDPPHPDGIAFPHLYGPLPVTAVIRVHDYQPGPDGTFGARTSLDAH</sequence>
<dbReference type="InterPro" id="IPR009297">
    <property type="entry name" value="DUF952"/>
</dbReference>
<dbReference type="PANTHER" id="PTHR34129">
    <property type="entry name" value="BLR1139 PROTEIN"/>
    <property type="match status" value="1"/>
</dbReference>
<evidence type="ECO:0000313" key="2">
    <source>
        <dbReference type="Proteomes" id="UP001432128"/>
    </source>
</evidence>
<organism evidence="1 2">
    <name type="scientific">Williamsia herbipolensis</name>
    <dbReference type="NCBI Taxonomy" id="1603258"/>
    <lineage>
        <taxon>Bacteria</taxon>
        <taxon>Bacillati</taxon>
        <taxon>Actinomycetota</taxon>
        <taxon>Actinomycetes</taxon>
        <taxon>Mycobacteriales</taxon>
        <taxon>Nocardiaceae</taxon>
        <taxon>Williamsia</taxon>
    </lineage>
</organism>
<proteinExistence type="predicted"/>
<protein>
    <submittedName>
        <fullName evidence="1">DUF952 domain-containing protein</fullName>
    </submittedName>
</protein>
<dbReference type="SUPFAM" id="SSF56399">
    <property type="entry name" value="ADP-ribosylation"/>
    <property type="match status" value="1"/>
</dbReference>